<evidence type="ECO:0000313" key="1">
    <source>
        <dbReference type="EMBL" id="KAJ7991239.1"/>
    </source>
</evidence>
<sequence>METDYGDNTTNRSWREMAPPPTSSSINLSHLTPAPVGTVIPIKRFQELLPFHGPEEHAKCLQLLPC</sequence>
<dbReference type="Proteomes" id="UP001157502">
    <property type="component" value="Chromosome 27"/>
</dbReference>
<protein>
    <submittedName>
        <fullName evidence="1">Uncharacterized protein</fullName>
    </submittedName>
</protein>
<organism evidence="1 2">
    <name type="scientific">Dallia pectoralis</name>
    <name type="common">Alaska blackfish</name>
    <dbReference type="NCBI Taxonomy" id="75939"/>
    <lineage>
        <taxon>Eukaryota</taxon>
        <taxon>Metazoa</taxon>
        <taxon>Chordata</taxon>
        <taxon>Craniata</taxon>
        <taxon>Vertebrata</taxon>
        <taxon>Euteleostomi</taxon>
        <taxon>Actinopterygii</taxon>
        <taxon>Neopterygii</taxon>
        <taxon>Teleostei</taxon>
        <taxon>Protacanthopterygii</taxon>
        <taxon>Esociformes</taxon>
        <taxon>Umbridae</taxon>
        <taxon>Dallia</taxon>
    </lineage>
</organism>
<gene>
    <name evidence="1" type="ORF">DPEC_G00295260</name>
</gene>
<comment type="caution">
    <text evidence="1">The sequence shown here is derived from an EMBL/GenBank/DDBJ whole genome shotgun (WGS) entry which is preliminary data.</text>
</comment>
<name>A0ACC2FIN2_DALPE</name>
<proteinExistence type="predicted"/>
<reference evidence="1" key="1">
    <citation type="submission" date="2021-05" db="EMBL/GenBank/DDBJ databases">
        <authorList>
            <person name="Pan Q."/>
            <person name="Jouanno E."/>
            <person name="Zahm M."/>
            <person name="Klopp C."/>
            <person name="Cabau C."/>
            <person name="Louis A."/>
            <person name="Berthelot C."/>
            <person name="Parey E."/>
            <person name="Roest Crollius H."/>
            <person name="Montfort J."/>
            <person name="Robinson-Rechavi M."/>
            <person name="Bouchez O."/>
            <person name="Lampietro C."/>
            <person name="Lopez Roques C."/>
            <person name="Donnadieu C."/>
            <person name="Postlethwait J."/>
            <person name="Bobe J."/>
            <person name="Dillon D."/>
            <person name="Chandos A."/>
            <person name="von Hippel F."/>
            <person name="Guiguen Y."/>
        </authorList>
    </citation>
    <scope>NUCLEOTIDE SEQUENCE</scope>
    <source>
        <strain evidence="1">YG-Jan2019</strain>
    </source>
</reference>
<evidence type="ECO:0000313" key="2">
    <source>
        <dbReference type="Proteomes" id="UP001157502"/>
    </source>
</evidence>
<dbReference type="EMBL" id="CM055754">
    <property type="protein sequence ID" value="KAJ7991239.1"/>
    <property type="molecule type" value="Genomic_DNA"/>
</dbReference>
<keyword evidence="2" id="KW-1185">Reference proteome</keyword>
<accession>A0ACC2FIN2</accession>